<name>A0A173MIV3_9BACT</name>
<dbReference type="Pfam" id="PF00589">
    <property type="entry name" value="Phage_integrase"/>
    <property type="match status" value="1"/>
</dbReference>
<evidence type="ECO:0000256" key="3">
    <source>
        <dbReference type="ARBA" id="ARBA00023172"/>
    </source>
</evidence>
<dbReference type="RefSeq" id="WP_076381556.1">
    <property type="nucleotide sequence ID" value="NZ_AP017422.1"/>
</dbReference>
<dbReference type="Gene3D" id="1.10.443.10">
    <property type="entry name" value="Intergrase catalytic core"/>
    <property type="match status" value="1"/>
</dbReference>
<dbReference type="AlphaFoldDB" id="A0A173MIV3"/>
<keyword evidence="2" id="KW-0238">DNA-binding</keyword>
<dbReference type="PROSITE" id="PS51898">
    <property type="entry name" value="TYR_RECOMBINASE"/>
    <property type="match status" value="1"/>
</dbReference>
<dbReference type="GO" id="GO:0003677">
    <property type="term" value="F:DNA binding"/>
    <property type="evidence" value="ECO:0007669"/>
    <property type="project" value="UniProtKB-KW"/>
</dbReference>
<dbReference type="PANTHER" id="PTHR30349:SF64">
    <property type="entry name" value="PROPHAGE INTEGRASE INTD-RELATED"/>
    <property type="match status" value="1"/>
</dbReference>
<sequence>MNIGEKLNKKGDKIYFFYDLGRGPGQRPSTGVFIYANPQNQIQKNFNREALKILETKKSQLTIEQQAVGTPIIPAHKFKANFVEYFEDYIKLNKREGNRHLACCLTKFKAYIKSDFISPVDITENFCKRFRRHLLDTLTGETPANYYARFKWVVKAATKDGYFRNNPTEDIPAVRNPSAALKEHLESEEYVALLNTPCFNQQVKLAFLFSCYTGLRWVDVKRLEWQDLQGGTLITRIIQQKTGKPVVLTLHPIALAILEEIKQLSLSKTTSTNKVFSLPTANGANKVLGEWIKRAGVNKYVTWSCARLSFSILLKDKNVDDVTIAYLMGHTTTRQVQQTYKRHKPKDQSEAISHLPSFNIAGFL</sequence>
<reference evidence="6" key="1">
    <citation type="submission" date="2017-01" db="EMBL/GenBank/DDBJ databases">
        <authorList>
            <person name="Varghese N."/>
            <person name="Submissions S."/>
        </authorList>
    </citation>
    <scope>NUCLEOTIDE SEQUENCE [LARGE SCALE GENOMIC DNA]</scope>
    <source>
        <strain evidence="6">DSM 21054</strain>
    </source>
</reference>
<organism evidence="5 6">
    <name type="scientific">Filimonas lacunae</name>
    <dbReference type="NCBI Taxonomy" id="477680"/>
    <lineage>
        <taxon>Bacteria</taxon>
        <taxon>Pseudomonadati</taxon>
        <taxon>Bacteroidota</taxon>
        <taxon>Chitinophagia</taxon>
        <taxon>Chitinophagales</taxon>
        <taxon>Chitinophagaceae</taxon>
        <taxon>Filimonas</taxon>
    </lineage>
</organism>
<keyword evidence="6" id="KW-1185">Reference proteome</keyword>
<dbReference type="EMBL" id="FTOR01000009">
    <property type="protein sequence ID" value="SIT30522.1"/>
    <property type="molecule type" value="Genomic_DNA"/>
</dbReference>
<dbReference type="GO" id="GO:0006310">
    <property type="term" value="P:DNA recombination"/>
    <property type="evidence" value="ECO:0007669"/>
    <property type="project" value="UniProtKB-KW"/>
</dbReference>
<dbReference type="Gene3D" id="1.10.150.130">
    <property type="match status" value="1"/>
</dbReference>
<dbReference type="InterPro" id="IPR050090">
    <property type="entry name" value="Tyrosine_recombinase_XerCD"/>
</dbReference>
<dbReference type="GO" id="GO:0015074">
    <property type="term" value="P:DNA integration"/>
    <property type="evidence" value="ECO:0007669"/>
    <property type="project" value="InterPro"/>
</dbReference>
<dbReference type="InterPro" id="IPR025269">
    <property type="entry name" value="SAM-like_dom"/>
</dbReference>
<dbReference type="InterPro" id="IPR013762">
    <property type="entry name" value="Integrase-like_cat_sf"/>
</dbReference>
<dbReference type="STRING" id="477680.SAMN05421788_109248"/>
<dbReference type="Proteomes" id="UP000186917">
    <property type="component" value="Unassembled WGS sequence"/>
</dbReference>
<dbReference type="CDD" id="cd01185">
    <property type="entry name" value="INTN1_C_like"/>
    <property type="match status" value="1"/>
</dbReference>
<evidence type="ECO:0000313" key="5">
    <source>
        <dbReference type="EMBL" id="SIT30522.1"/>
    </source>
</evidence>
<dbReference type="InterPro" id="IPR010998">
    <property type="entry name" value="Integrase_recombinase_N"/>
</dbReference>
<comment type="similarity">
    <text evidence="1">Belongs to the 'phage' integrase family.</text>
</comment>
<accession>A0A173MIV3</accession>
<dbReference type="InterPro" id="IPR002104">
    <property type="entry name" value="Integrase_catalytic"/>
</dbReference>
<feature type="domain" description="Tyr recombinase" evidence="4">
    <location>
        <begin position="180"/>
        <end position="353"/>
    </location>
</feature>
<evidence type="ECO:0000259" key="4">
    <source>
        <dbReference type="PROSITE" id="PS51898"/>
    </source>
</evidence>
<keyword evidence="3" id="KW-0233">DNA recombination</keyword>
<dbReference type="OrthoDB" id="9806835at2"/>
<proteinExistence type="inferred from homology"/>
<gene>
    <name evidence="5" type="ORF">SAMN05421788_109248</name>
</gene>
<dbReference type="InterPro" id="IPR011010">
    <property type="entry name" value="DNA_brk_join_enz"/>
</dbReference>
<dbReference type="SUPFAM" id="SSF56349">
    <property type="entry name" value="DNA breaking-rejoining enzymes"/>
    <property type="match status" value="1"/>
</dbReference>
<dbReference type="KEGG" id="fln:FLA_3419"/>
<evidence type="ECO:0000256" key="2">
    <source>
        <dbReference type="ARBA" id="ARBA00023125"/>
    </source>
</evidence>
<protein>
    <submittedName>
        <fullName evidence="5">Integrase</fullName>
    </submittedName>
</protein>
<dbReference type="PANTHER" id="PTHR30349">
    <property type="entry name" value="PHAGE INTEGRASE-RELATED"/>
    <property type="match status" value="1"/>
</dbReference>
<dbReference type="Pfam" id="PF13102">
    <property type="entry name" value="Phage_int_SAM_5"/>
    <property type="match status" value="1"/>
</dbReference>
<evidence type="ECO:0000256" key="1">
    <source>
        <dbReference type="ARBA" id="ARBA00008857"/>
    </source>
</evidence>
<evidence type="ECO:0000313" key="6">
    <source>
        <dbReference type="Proteomes" id="UP000186917"/>
    </source>
</evidence>